<dbReference type="PROSITE" id="PS50052">
    <property type="entry name" value="GUANYLATE_KINASE_2"/>
    <property type="match status" value="1"/>
</dbReference>
<evidence type="ECO:0000259" key="11">
    <source>
        <dbReference type="PROSITE" id="PS50052"/>
    </source>
</evidence>
<dbReference type="Proteomes" id="UP001302274">
    <property type="component" value="Unassembled WGS sequence"/>
</dbReference>
<keyword evidence="7 10" id="KW-0067">ATP-binding</keyword>
<dbReference type="PANTHER" id="PTHR11088:SF60">
    <property type="entry name" value="TRNA DIMETHYLALLYLTRANSFERASE"/>
    <property type="match status" value="1"/>
</dbReference>
<dbReference type="NCBIfam" id="TIGR00174">
    <property type="entry name" value="miaA"/>
    <property type="match status" value="1"/>
</dbReference>
<dbReference type="Gene3D" id="1.10.20.140">
    <property type="match status" value="1"/>
</dbReference>
<evidence type="ECO:0000313" key="13">
    <source>
        <dbReference type="Proteomes" id="UP001302274"/>
    </source>
</evidence>
<dbReference type="EC" id="2.5.1.75" evidence="10"/>
<dbReference type="SUPFAM" id="SSF52540">
    <property type="entry name" value="P-loop containing nucleoside triphosphate hydrolases"/>
    <property type="match status" value="1"/>
</dbReference>
<evidence type="ECO:0000256" key="2">
    <source>
        <dbReference type="ARBA" id="ARBA00003213"/>
    </source>
</evidence>
<evidence type="ECO:0000256" key="10">
    <source>
        <dbReference type="HAMAP-Rule" id="MF_00185"/>
    </source>
</evidence>
<keyword evidence="6 10" id="KW-0547">Nucleotide-binding</keyword>
<proteinExistence type="inferred from homology"/>
<evidence type="ECO:0000256" key="5">
    <source>
        <dbReference type="ARBA" id="ARBA00022694"/>
    </source>
</evidence>
<sequence length="321" mass="36834">MNHKLIVVSGPTASGKTKTSIEIAKHIQNTLHMKAAVVNFDSLLFYKEISIGTAKPTLEERDGIEHHMIDIESINSPMNASGFIKKGEEVILELFKQNKVVILVGGSAFYLRAILKGMYESPTAPKELKEGITEQYKNEGIAPFIEFLKINDPQSLINLHENDHYRLMRAVEYFQLTGTKISDKKKEHDQLNPYDFSTISHPWDVLHFYLDLPKDEHFEIIKKRTQEMFDQGLMEEVLELEKAGFFLTEKPLASIGYKEALEFKNGLFANIEECIERIAISTRQLAKAQRTFFNKITPKESFNPIHDQGKIKERVTSFLKE</sequence>
<protein>
    <recommendedName>
        <fullName evidence="10">tRNA dimethylallyltransferase</fullName>
        <ecNumber evidence="10">2.5.1.75</ecNumber>
    </recommendedName>
    <alternativeName>
        <fullName evidence="10">Dimethylallyl diphosphate:tRNA dimethylallyltransferase</fullName>
        <shortName evidence="10">DMAPP:tRNA dimethylallyltransferase</shortName>
        <shortName evidence="10">DMATase</shortName>
    </alternativeName>
    <alternativeName>
        <fullName evidence="10">Isopentenyl-diphosphate:tRNA isopentenyltransferase</fullName>
        <shortName evidence="10">IPP transferase</shortName>
        <shortName evidence="10">IPPT</shortName>
        <shortName evidence="10">IPTase</shortName>
    </alternativeName>
</protein>
<dbReference type="RefSeq" id="WP_323575138.1">
    <property type="nucleotide sequence ID" value="NZ_JAYGJQ010000001.1"/>
</dbReference>
<evidence type="ECO:0000313" key="12">
    <source>
        <dbReference type="EMBL" id="MEA9355559.1"/>
    </source>
</evidence>
<comment type="catalytic activity">
    <reaction evidence="9 10">
        <text>adenosine(37) in tRNA + dimethylallyl diphosphate = N(6)-dimethylallyladenosine(37) in tRNA + diphosphate</text>
        <dbReference type="Rhea" id="RHEA:26482"/>
        <dbReference type="Rhea" id="RHEA-COMP:10162"/>
        <dbReference type="Rhea" id="RHEA-COMP:10375"/>
        <dbReference type="ChEBI" id="CHEBI:33019"/>
        <dbReference type="ChEBI" id="CHEBI:57623"/>
        <dbReference type="ChEBI" id="CHEBI:74411"/>
        <dbReference type="ChEBI" id="CHEBI:74415"/>
        <dbReference type="EC" id="2.5.1.75"/>
    </reaction>
</comment>
<keyword evidence="5 10" id="KW-0819">tRNA processing</keyword>
<keyword evidence="8 10" id="KW-0460">Magnesium</keyword>
<dbReference type="InterPro" id="IPR018022">
    <property type="entry name" value="IPT"/>
</dbReference>
<feature type="site" description="Interaction with substrate tRNA" evidence="10">
    <location>
        <position position="107"/>
    </location>
</feature>
<evidence type="ECO:0000256" key="3">
    <source>
        <dbReference type="ARBA" id="ARBA00005842"/>
    </source>
</evidence>
<dbReference type="PANTHER" id="PTHR11088">
    <property type="entry name" value="TRNA DIMETHYLALLYLTRANSFERASE"/>
    <property type="match status" value="1"/>
</dbReference>
<feature type="binding site" evidence="10">
    <location>
        <begin position="10"/>
        <end position="17"/>
    </location>
    <ligand>
        <name>ATP</name>
        <dbReference type="ChEBI" id="CHEBI:30616"/>
    </ligand>
</feature>
<evidence type="ECO:0000256" key="1">
    <source>
        <dbReference type="ARBA" id="ARBA00001946"/>
    </source>
</evidence>
<feature type="domain" description="Guanylate kinase-like" evidence="11">
    <location>
        <begin position="3"/>
        <end position="230"/>
    </location>
</feature>
<evidence type="ECO:0000256" key="6">
    <source>
        <dbReference type="ARBA" id="ARBA00022741"/>
    </source>
</evidence>
<dbReference type="InterPro" id="IPR039657">
    <property type="entry name" value="Dimethylallyltransferase"/>
</dbReference>
<dbReference type="Pfam" id="PF01715">
    <property type="entry name" value="IPPT"/>
    <property type="match status" value="1"/>
</dbReference>
<feature type="binding site" evidence="10">
    <location>
        <begin position="12"/>
        <end position="17"/>
    </location>
    <ligand>
        <name>substrate</name>
    </ligand>
</feature>
<dbReference type="InterPro" id="IPR027417">
    <property type="entry name" value="P-loop_NTPase"/>
</dbReference>
<dbReference type="GO" id="GO:0052381">
    <property type="term" value="F:tRNA dimethylallyltransferase activity"/>
    <property type="evidence" value="ECO:0007669"/>
    <property type="project" value="UniProtKB-EC"/>
</dbReference>
<comment type="function">
    <text evidence="2 10">Catalyzes the transfer of a dimethylallyl group onto the adenine at position 37 in tRNAs that read codons beginning with uridine, leading to the formation of N6-(dimethylallyl)adenosine (i(6)A).</text>
</comment>
<dbReference type="InterPro" id="IPR008144">
    <property type="entry name" value="Guanylate_kin-like_dom"/>
</dbReference>
<comment type="subunit">
    <text evidence="10">Monomer.</text>
</comment>
<evidence type="ECO:0000256" key="8">
    <source>
        <dbReference type="ARBA" id="ARBA00022842"/>
    </source>
</evidence>
<comment type="caution">
    <text evidence="10">Lacks conserved residue(s) required for the propagation of feature annotation.</text>
</comment>
<dbReference type="Gene3D" id="3.40.50.300">
    <property type="entry name" value="P-loop containing nucleotide triphosphate hydrolases"/>
    <property type="match status" value="1"/>
</dbReference>
<keyword evidence="13" id="KW-1185">Reference proteome</keyword>
<keyword evidence="4 10" id="KW-0808">Transferase</keyword>
<reference evidence="12 13" key="1">
    <citation type="submission" date="2023-11" db="EMBL/GenBank/DDBJ databases">
        <title>A Novel Polar Bacteriovorax (B. antarcticus) Isolated from the Biocrust in Antarctica.</title>
        <authorList>
            <person name="Mun W."/>
            <person name="Choi S.Y."/>
            <person name="Mitchell R.J."/>
        </authorList>
    </citation>
    <scope>NUCLEOTIDE SEQUENCE [LARGE SCALE GENOMIC DNA]</scope>
    <source>
        <strain evidence="12 13">PP10</strain>
    </source>
</reference>
<comment type="cofactor">
    <cofactor evidence="1 10">
        <name>Mg(2+)</name>
        <dbReference type="ChEBI" id="CHEBI:18420"/>
    </cofactor>
</comment>
<name>A0ABU5VT71_9BACT</name>
<evidence type="ECO:0000256" key="4">
    <source>
        <dbReference type="ARBA" id="ARBA00022679"/>
    </source>
</evidence>
<dbReference type="EMBL" id="JAYGJQ010000001">
    <property type="protein sequence ID" value="MEA9355559.1"/>
    <property type="molecule type" value="Genomic_DNA"/>
</dbReference>
<comment type="similarity">
    <text evidence="3 10">Belongs to the IPP transferase family.</text>
</comment>
<organism evidence="12 13">
    <name type="scientific">Bacteriovorax antarcticus</name>
    <dbReference type="NCBI Taxonomy" id="3088717"/>
    <lineage>
        <taxon>Bacteria</taxon>
        <taxon>Pseudomonadati</taxon>
        <taxon>Bdellovibrionota</taxon>
        <taxon>Bacteriovoracia</taxon>
        <taxon>Bacteriovoracales</taxon>
        <taxon>Bacteriovoracaceae</taxon>
        <taxon>Bacteriovorax</taxon>
    </lineage>
</organism>
<accession>A0ABU5VT71</accession>
<evidence type="ECO:0000256" key="7">
    <source>
        <dbReference type="ARBA" id="ARBA00022840"/>
    </source>
</evidence>
<evidence type="ECO:0000256" key="9">
    <source>
        <dbReference type="ARBA" id="ARBA00049563"/>
    </source>
</evidence>
<gene>
    <name evidence="10 12" type="primary">miaA</name>
    <name evidence="12" type="ORF">SHI21_05085</name>
</gene>
<feature type="region of interest" description="Interaction with substrate tRNA" evidence="10">
    <location>
        <begin position="41"/>
        <end position="44"/>
    </location>
</feature>
<dbReference type="HAMAP" id="MF_00185">
    <property type="entry name" value="IPP_trans"/>
    <property type="match status" value="1"/>
</dbReference>
<comment type="caution">
    <text evidence="12">The sequence shown here is derived from an EMBL/GenBank/DDBJ whole genome shotgun (WGS) entry which is preliminary data.</text>
</comment>